<evidence type="ECO:0000259" key="11">
    <source>
        <dbReference type="PROSITE" id="PS50222"/>
    </source>
</evidence>
<evidence type="ECO:0000256" key="3">
    <source>
        <dbReference type="ARBA" id="ARBA00022679"/>
    </source>
</evidence>
<keyword evidence="6" id="KW-0106">Calcium</keyword>
<dbReference type="InterPro" id="IPR002048">
    <property type="entry name" value="EF_hand_dom"/>
</dbReference>
<name>A0ABN9SBR5_9DINO</name>
<evidence type="ECO:0000256" key="8">
    <source>
        <dbReference type="ARBA" id="ARBA00024334"/>
    </source>
</evidence>
<comment type="cofactor">
    <cofactor evidence="1">
        <name>Mg(2+)</name>
        <dbReference type="ChEBI" id="CHEBI:18420"/>
    </cofactor>
</comment>
<dbReference type="SUPFAM" id="SSF56112">
    <property type="entry name" value="Protein kinase-like (PK-like)"/>
    <property type="match status" value="1"/>
</dbReference>
<comment type="caution">
    <text evidence="12">The sequence shown here is derived from an EMBL/GenBank/DDBJ whole genome shotgun (WGS) entry which is preliminary data.</text>
</comment>
<keyword evidence="2" id="KW-0723">Serine/threonine-protein kinase</keyword>
<evidence type="ECO:0000259" key="10">
    <source>
        <dbReference type="PROSITE" id="PS50011"/>
    </source>
</evidence>
<organism evidence="12 13">
    <name type="scientific">Prorocentrum cordatum</name>
    <dbReference type="NCBI Taxonomy" id="2364126"/>
    <lineage>
        <taxon>Eukaryota</taxon>
        <taxon>Sar</taxon>
        <taxon>Alveolata</taxon>
        <taxon>Dinophyceae</taxon>
        <taxon>Prorocentrales</taxon>
        <taxon>Prorocentraceae</taxon>
        <taxon>Prorocentrum</taxon>
    </lineage>
</organism>
<sequence>MGGCAAKPSEDPRHSVRLHTEQLKEVQDGGFGKAQFILDKPGRIQDVYDMESKKLGEGSYGSVSKGVHKSTAVVRAVKTIAKTKVKHIERFKKEIAIMKIMDHPNIIKLFETFEDHHNIYLAMELCSGGELFDRIVEASHFREKEAAIIMQQILRAIFYLHEQRICHRDLNGTVAAFLFQSKDPIEGNVLKLIDFGLSAKFKDGEPMSSRAGTPYYVSPQVLAGKYNHLCDLWSAGVIMYILLCGTPPFFGNNDQEVLAKVKYGNLTFNPREWSGVSQDAKDLVRMLVKMNPSERLNAEQALNHSWIKNRAPRATNAPLPTNFVPRLRKFRCRSKFSKAVLHVIASQLNEFQIKSLRETFLALDNNGDGLLSLTELKEGLSQAGITDLPEDLKEIMEGIDSDGSGVIDYTEFLAATIEKRQYIQEDVCWTAFRVFDLNGDGKITPNEMRMVLNNGNVNSLVDVQATADVLKEVDKNGDGAIDFKEFMTMMRNMSKSMSMDAIP</sequence>
<evidence type="ECO:0000313" key="12">
    <source>
        <dbReference type="EMBL" id="CAK0828673.1"/>
    </source>
</evidence>
<dbReference type="InterPro" id="IPR050205">
    <property type="entry name" value="CDPK_Ser/Thr_kinases"/>
</dbReference>
<dbReference type="PROSITE" id="PS50011">
    <property type="entry name" value="PROTEIN_KINASE_DOM"/>
    <property type="match status" value="1"/>
</dbReference>
<dbReference type="InterPro" id="IPR017441">
    <property type="entry name" value="Protein_kinase_ATP_BS"/>
</dbReference>
<protein>
    <recommendedName>
        <fullName evidence="14">Calcium-dependent protein kinase</fullName>
    </recommendedName>
</protein>
<dbReference type="InterPro" id="IPR011009">
    <property type="entry name" value="Kinase-like_dom_sf"/>
</dbReference>
<keyword evidence="3" id="KW-0808">Transferase</keyword>
<dbReference type="Proteomes" id="UP001189429">
    <property type="component" value="Unassembled WGS sequence"/>
</dbReference>
<feature type="binding site" evidence="9">
    <location>
        <position position="82"/>
    </location>
    <ligand>
        <name>ATP</name>
        <dbReference type="ChEBI" id="CHEBI:30616"/>
    </ligand>
</feature>
<keyword evidence="13" id="KW-1185">Reference proteome</keyword>
<evidence type="ECO:0000256" key="6">
    <source>
        <dbReference type="ARBA" id="ARBA00022837"/>
    </source>
</evidence>
<dbReference type="CDD" id="cd05117">
    <property type="entry name" value="STKc_CAMK"/>
    <property type="match status" value="1"/>
</dbReference>
<dbReference type="PROSITE" id="PS50222">
    <property type="entry name" value="EF_HAND_2"/>
    <property type="match status" value="4"/>
</dbReference>
<dbReference type="PROSITE" id="PS00018">
    <property type="entry name" value="EF_HAND_1"/>
    <property type="match status" value="4"/>
</dbReference>
<evidence type="ECO:0000313" key="13">
    <source>
        <dbReference type="Proteomes" id="UP001189429"/>
    </source>
</evidence>
<feature type="domain" description="Protein kinase" evidence="10">
    <location>
        <begin position="49"/>
        <end position="307"/>
    </location>
</feature>
<dbReference type="PROSITE" id="PS00107">
    <property type="entry name" value="PROTEIN_KINASE_ATP"/>
    <property type="match status" value="1"/>
</dbReference>
<dbReference type="SUPFAM" id="SSF47473">
    <property type="entry name" value="EF-hand"/>
    <property type="match status" value="1"/>
</dbReference>
<reference evidence="12" key="1">
    <citation type="submission" date="2023-10" db="EMBL/GenBank/DDBJ databases">
        <authorList>
            <person name="Chen Y."/>
            <person name="Shah S."/>
            <person name="Dougan E. K."/>
            <person name="Thang M."/>
            <person name="Chan C."/>
        </authorList>
    </citation>
    <scope>NUCLEOTIDE SEQUENCE [LARGE SCALE GENOMIC DNA]</scope>
</reference>
<keyword evidence="4 9" id="KW-0547">Nucleotide-binding</keyword>
<dbReference type="Gene3D" id="3.30.200.20">
    <property type="entry name" value="Phosphorylase Kinase, domain 1"/>
    <property type="match status" value="1"/>
</dbReference>
<evidence type="ECO:0008006" key="14">
    <source>
        <dbReference type="Google" id="ProtNLM"/>
    </source>
</evidence>
<keyword evidence="5" id="KW-0418">Kinase</keyword>
<keyword evidence="7 9" id="KW-0067">ATP-binding</keyword>
<dbReference type="InterPro" id="IPR000719">
    <property type="entry name" value="Prot_kinase_dom"/>
</dbReference>
<proteinExistence type="inferred from homology"/>
<feature type="domain" description="EF-hand" evidence="11">
    <location>
        <begin position="461"/>
        <end position="496"/>
    </location>
</feature>
<evidence type="ECO:0000256" key="1">
    <source>
        <dbReference type="ARBA" id="ARBA00001946"/>
    </source>
</evidence>
<dbReference type="Pfam" id="PF00069">
    <property type="entry name" value="Pkinase"/>
    <property type="match status" value="1"/>
</dbReference>
<accession>A0ABN9SBR5</accession>
<dbReference type="Gene3D" id="1.10.510.10">
    <property type="entry name" value="Transferase(Phosphotransferase) domain 1"/>
    <property type="match status" value="1"/>
</dbReference>
<feature type="domain" description="EF-hand" evidence="11">
    <location>
        <begin position="387"/>
        <end position="422"/>
    </location>
</feature>
<comment type="similarity">
    <text evidence="8">Belongs to the protein kinase superfamily. Ser/Thr protein kinase family. CDPK subfamily.</text>
</comment>
<gene>
    <name evidence="12" type="ORF">PCOR1329_LOCUS27838</name>
</gene>
<dbReference type="SMART" id="SM00054">
    <property type="entry name" value="EFh"/>
    <property type="match status" value="4"/>
</dbReference>
<dbReference type="CDD" id="cd00051">
    <property type="entry name" value="EFh"/>
    <property type="match status" value="1"/>
</dbReference>
<evidence type="ECO:0000256" key="7">
    <source>
        <dbReference type="ARBA" id="ARBA00022840"/>
    </source>
</evidence>
<dbReference type="InterPro" id="IPR011992">
    <property type="entry name" value="EF-hand-dom_pair"/>
</dbReference>
<feature type="domain" description="EF-hand" evidence="11">
    <location>
        <begin position="351"/>
        <end position="386"/>
    </location>
</feature>
<evidence type="ECO:0000256" key="5">
    <source>
        <dbReference type="ARBA" id="ARBA00022777"/>
    </source>
</evidence>
<dbReference type="Gene3D" id="1.10.238.10">
    <property type="entry name" value="EF-hand"/>
    <property type="match status" value="2"/>
</dbReference>
<evidence type="ECO:0000256" key="9">
    <source>
        <dbReference type="PROSITE-ProRule" id="PRU10141"/>
    </source>
</evidence>
<dbReference type="PANTHER" id="PTHR24349">
    <property type="entry name" value="SERINE/THREONINE-PROTEIN KINASE"/>
    <property type="match status" value="1"/>
</dbReference>
<evidence type="ECO:0000256" key="4">
    <source>
        <dbReference type="ARBA" id="ARBA00022741"/>
    </source>
</evidence>
<dbReference type="EMBL" id="CAUYUJ010010147">
    <property type="protein sequence ID" value="CAK0828673.1"/>
    <property type="molecule type" value="Genomic_DNA"/>
</dbReference>
<feature type="domain" description="EF-hand" evidence="11">
    <location>
        <begin position="423"/>
        <end position="458"/>
    </location>
</feature>
<dbReference type="InterPro" id="IPR018247">
    <property type="entry name" value="EF_Hand_1_Ca_BS"/>
</dbReference>
<evidence type="ECO:0000256" key="2">
    <source>
        <dbReference type="ARBA" id="ARBA00022527"/>
    </source>
</evidence>
<dbReference type="Pfam" id="PF13499">
    <property type="entry name" value="EF-hand_7"/>
    <property type="match status" value="2"/>
</dbReference>